<dbReference type="PANTHER" id="PTHR36842">
    <property type="entry name" value="PROTEIN TOLB HOMOLOG"/>
    <property type="match status" value="1"/>
</dbReference>
<feature type="chain" id="PRO_5002906480" description="TolB protein" evidence="2">
    <location>
        <begin position="20"/>
        <end position="420"/>
    </location>
</feature>
<sequence length="420" mass="44940">MFAAIATLAAAAVPRVAAAQEKGVSLSIQYRPGQKTTLIVLPIAGANGDSIARMVSRDLDFSDRFTIVSSSSAPAVNGAINYALFTKLGVDGIVQATLLPSGWVRVALHDVGLKNVKNSRDFPLPTPALSATWRLAVHGVSDGVEEWITGARGIAQTRVAFTRGGRVWTIDSDGANVTAVTPSGMSPQWLPSGRGIVYSVLDGVRNPIMLTDLSTGAQRVLASAQGVEHTTPIVSPDGRTVVYARGSDTGTDLYQQSMDGGTPRRITVGRGRASAQASFSPDGQRLAFMSDRSGHPEVYISDLDGTNTELLTAAAFGDRDYRAGPDWSPDGRLVAFQSRNGGTFQIMTINLRDQSVKQVTNDGRNDDPSWAPDSRHVVFTSTRSGTRQLWIVDTETGRTRQLTFGPETRLSAWSPRLLAQ</sequence>
<reference evidence="4" key="1">
    <citation type="submission" date="2006-03" db="EMBL/GenBank/DDBJ databases">
        <title>Complete genome sequence of Gemmatimonas aurantiaca T-27 that represents a novel phylum Gemmatimonadetes.</title>
        <authorList>
            <person name="Takasaki K."/>
            <person name="Ichikawa N."/>
            <person name="Miura H."/>
            <person name="Matsushita S."/>
            <person name="Watanabe Y."/>
            <person name="Oguchi A."/>
            <person name="Ankai A."/>
            <person name="Yashiro I."/>
            <person name="Takahashi M."/>
            <person name="Terui Y."/>
            <person name="Fukui S."/>
            <person name="Yokoyama H."/>
            <person name="Tanikawa S."/>
            <person name="Hanada S."/>
            <person name="Kamagata Y."/>
            <person name="Fujita N."/>
        </authorList>
    </citation>
    <scope>NUCLEOTIDE SEQUENCE [LARGE SCALE GENOMIC DNA]</scope>
    <source>
        <strain evidence="4">T-27 / DSM 14586 / JCM 11422 / NBRC 100505</strain>
    </source>
</reference>
<dbReference type="PANTHER" id="PTHR36842:SF1">
    <property type="entry name" value="PROTEIN TOLB"/>
    <property type="match status" value="1"/>
</dbReference>
<proteinExistence type="inferred from homology"/>
<organism evidence="3 4">
    <name type="scientific">Gemmatimonas aurantiaca (strain DSM 14586 / JCM 11422 / NBRC 100505 / T-27)</name>
    <dbReference type="NCBI Taxonomy" id="379066"/>
    <lineage>
        <taxon>Bacteria</taxon>
        <taxon>Pseudomonadati</taxon>
        <taxon>Gemmatimonadota</taxon>
        <taxon>Gemmatimonadia</taxon>
        <taxon>Gemmatimonadales</taxon>
        <taxon>Gemmatimonadaceae</taxon>
        <taxon>Gemmatimonas</taxon>
    </lineage>
</organism>
<keyword evidence="2" id="KW-0732">Signal</keyword>
<gene>
    <name evidence="3" type="ordered locus">GAU_1942</name>
</gene>
<protein>
    <recommendedName>
        <fullName evidence="5">TolB protein</fullName>
    </recommendedName>
</protein>
<dbReference type="AlphaFoldDB" id="C1A4F9"/>
<name>C1A4F9_GEMAT</name>
<dbReference type="Gene3D" id="3.40.50.10070">
    <property type="entry name" value="TolB, N-terminal domain"/>
    <property type="match status" value="1"/>
</dbReference>
<dbReference type="EMBL" id="AP009153">
    <property type="protein sequence ID" value="BAH38984.1"/>
    <property type="molecule type" value="Genomic_DNA"/>
</dbReference>
<evidence type="ECO:0000256" key="1">
    <source>
        <dbReference type="ARBA" id="ARBA00009820"/>
    </source>
</evidence>
<dbReference type="InterPro" id="IPR011042">
    <property type="entry name" value="6-blade_b-propeller_TolB-like"/>
</dbReference>
<dbReference type="eggNOG" id="COG0823">
    <property type="taxonomic scope" value="Bacteria"/>
</dbReference>
<dbReference type="STRING" id="379066.GAU_1942"/>
<dbReference type="Gene3D" id="2.120.10.30">
    <property type="entry name" value="TolB, C-terminal domain"/>
    <property type="match status" value="2"/>
</dbReference>
<comment type="similarity">
    <text evidence="1">Belongs to the TolB family.</text>
</comment>
<evidence type="ECO:0000256" key="2">
    <source>
        <dbReference type="SAM" id="SignalP"/>
    </source>
</evidence>
<evidence type="ECO:0000313" key="3">
    <source>
        <dbReference type="EMBL" id="BAH38984.1"/>
    </source>
</evidence>
<dbReference type="InterPro" id="IPR011659">
    <property type="entry name" value="WD40"/>
</dbReference>
<dbReference type="KEGG" id="gau:GAU_1942"/>
<dbReference type="SUPFAM" id="SSF69304">
    <property type="entry name" value="Tricorn protease N-terminal domain"/>
    <property type="match status" value="1"/>
</dbReference>
<dbReference type="HOGENOM" id="CLU_047123_0_0_0"/>
<evidence type="ECO:0008006" key="5">
    <source>
        <dbReference type="Google" id="ProtNLM"/>
    </source>
</evidence>
<evidence type="ECO:0000313" key="4">
    <source>
        <dbReference type="Proteomes" id="UP000002209"/>
    </source>
</evidence>
<dbReference type="SUPFAM" id="SSF52964">
    <property type="entry name" value="TolB, N-terminal domain"/>
    <property type="match status" value="1"/>
</dbReference>
<accession>C1A4F9</accession>
<dbReference type="Pfam" id="PF07676">
    <property type="entry name" value="PD40"/>
    <property type="match status" value="4"/>
</dbReference>
<dbReference type="Proteomes" id="UP000002209">
    <property type="component" value="Chromosome"/>
</dbReference>
<feature type="signal peptide" evidence="2">
    <location>
        <begin position="1"/>
        <end position="19"/>
    </location>
</feature>
<keyword evidence="4" id="KW-1185">Reference proteome</keyword>